<evidence type="ECO:0008006" key="4">
    <source>
        <dbReference type="Google" id="ProtNLM"/>
    </source>
</evidence>
<evidence type="ECO:0000256" key="1">
    <source>
        <dbReference type="SAM" id="SignalP"/>
    </source>
</evidence>
<protein>
    <recommendedName>
        <fullName evidence="4">Outer membrane protein beta-barrel domain-containing protein</fullName>
    </recommendedName>
</protein>
<sequence>MTQAWILGAVSILCSGAALAQTTYHVGVGAGPEYGGLGATIERVTDNDKITVGGGLVNSHRIAGEAYGASLMYHRFDLINAASGEHALGIGIAPVGHRWRYFVEQDTAGRWHYRTDYHDVIYGGLLAYNYHPRGASLGGFHVGVSYGYGSRAGETASGLNITFGYRFN</sequence>
<accession>A0A432WJS2</accession>
<proteinExistence type="predicted"/>
<dbReference type="AlphaFoldDB" id="A0A432WJS2"/>
<evidence type="ECO:0000313" key="3">
    <source>
        <dbReference type="Proteomes" id="UP000287823"/>
    </source>
</evidence>
<organism evidence="2 3">
    <name type="scientific">Aliidiomarina soli</name>
    <dbReference type="NCBI Taxonomy" id="1928574"/>
    <lineage>
        <taxon>Bacteria</taxon>
        <taxon>Pseudomonadati</taxon>
        <taxon>Pseudomonadota</taxon>
        <taxon>Gammaproteobacteria</taxon>
        <taxon>Alteromonadales</taxon>
        <taxon>Idiomarinaceae</taxon>
        <taxon>Aliidiomarina</taxon>
    </lineage>
</organism>
<dbReference type="Proteomes" id="UP000287823">
    <property type="component" value="Unassembled WGS sequence"/>
</dbReference>
<comment type="caution">
    <text evidence="2">The sequence shown here is derived from an EMBL/GenBank/DDBJ whole genome shotgun (WGS) entry which is preliminary data.</text>
</comment>
<dbReference type="EMBL" id="PIPO01000002">
    <property type="protein sequence ID" value="RUO33981.1"/>
    <property type="molecule type" value="Genomic_DNA"/>
</dbReference>
<name>A0A432WJS2_9GAMM</name>
<reference evidence="2 3" key="1">
    <citation type="journal article" date="2011" name="Front. Microbiol.">
        <title>Genomic signatures of strain selection and enhancement in Bacillus atrophaeus var. globigii, a historical biowarfare simulant.</title>
        <authorList>
            <person name="Gibbons H.S."/>
            <person name="Broomall S.M."/>
            <person name="McNew L.A."/>
            <person name="Daligault H."/>
            <person name="Chapman C."/>
            <person name="Bruce D."/>
            <person name="Karavis M."/>
            <person name="Krepps M."/>
            <person name="McGregor P.A."/>
            <person name="Hong C."/>
            <person name="Park K.H."/>
            <person name="Akmal A."/>
            <person name="Feldman A."/>
            <person name="Lin J.S."/>
            <person name="Chang W.E."/>
            <person name="Higgs B.W."/>
            <person name="Demirev P."/>
            <person name="Lindquist J."/>
            <person name="Liem A."/>
            <person name="Fochler E."/>
            <person name="Read T.D."/>
            <person name="Tapia R."/>
            <person name="Johnson S."/>
            <person name="Bishop-Lilly K.A."/>
            <person name="Detter C."/>
            <person name="Han C."/>
            <person name="Sozhamannan S."/>
            <person name="Rosenzweig C.N."/>
            <person name="Skowronski E.W."/>
        </authorList>
    </citation>
    <scope>NUCLEOTIDE SEQUENCE [LARGE SCALE GENOMIC DNA]</scope>
    <source>
        <strain evidence="2 3">Y4G10-17</strain>
    </source>
</reference>
<feature type="chain" id="PRO_5018967086" description="Outer membrane protein beta-barrel domain-containing protein" evidence="1">
    <location>
        <begin position="21"/>
        <end position="168"/>
    </location>
</feature>
<evidence type="ECO:0000313" key="2">
    <source>
        <dbReference type="EMBL" id="RUO33981.1"/>
    </source>
</evidence>
<feature type="signal peptide" evidence="1">
    <location>
        <begin position="1"/>
        <end position="20"/>
    </location>
</feature>
<keyword evidence="1" id="KW-0732">Signal</keyword>
<keyword evidence="3" id="KW-1185">Reference proteome</keyword>
<gene>
    <name evidence="2" type="ORF">CWE14_05920</name>
</gene>